<dbReference type="Gene3D" id="2.10.10.20">
    <property type="entry name" value="Carbohydrate-binding module superfamily 5/12"/>
    <property type="match status" value="1"/>
</dbReference>
<sequence length="1069" mass="116967">MVRHRSRMSLWRRGARWRGAAWAVIGALLVSLAVSSGPGIAQAATRTQPRTQQDDGHETADRYLEIVGNLRNTMTRNGNGQAQPVADTPGVGRVMQQPNWQIIGIGALGGLDQNAVQLVIDPSDLYVRGIYVRARNVLYAYTRDGHTTGEVYIPQDVQNSLDPGLRRVPLSFSERYRDVFGIELGATPLRNAVRYIAEFNGRTLDDLQESFEHVIMPIAEGARFGIFAGRIAQAMRGGQQTFHLDAARAGDTWVEYLIHNWTALSDRIRQAAQNDPRAEGTEFTQRRTFENTQHGHTFRYFLSYLDIARRIATLKPPPRRKGRVGIAPVPRDGEPRIGPPPGASNDNEKCRPDGMPRTPGVDTPYCLAYTGEGREWMGKTHDRRVIGYFAGWRTGKDGSPAYRPQNVPWGQITHLNYAFAHVTDNKLAIGDQDVENIRLLNEQKAEHPRVKTLISVGGWSQTRGLYTLVTGSDAQSKIDTFADSAVEFIRQNHFNGVDIDFEYPTSLENTGNPEDWPVSNPVRGELMAGYGKLMKTLREKLDRASAADGTYYLLSSAVSSSGYLVRGMENHDPAKYQDYVDVMAYDFHGTWNGYVGPNAPLYDDGKDTELADAGVYSTKEYGGIGYFNTDWAFKHFRGALQAGRINIGIPYYTRGWSDVSGGNQGMWGTSKMPDQSQCPAGTGSGPGAPPGTRPCGEGARGIDNIWHDTTNAGGELPAGTNPMWHAKNLEANIEPNYGSQVGLDPERNASDRLTGNYARHWDDTTKTSWLWNEQKKTFLSTTDTQAVDAVADYVTRSGAGGVMIWELAGDYSCPATPTAENPCGIGYTMTSRLDEKLGHAGDYGNSRAAGSTAQLPARTANLEVDLVDYPAGSAKLYPLEPKVRLTNNTSKAIGGGAELSFDIPTSTSPLVKDGNWQGSDTPDGLWRLTPGHTGPNAGTGLKGDFHRVTTKIEYCQVIPAGKSIDIPIKYYLPITGPANATLTTSGGTYGLASDNRRGAEDAGEVTDTGCNAPDWDAAKAYDPATQSHEDVTVKYNGHYWRAKWWTQNNAPGTGPDADHEPWKDLGPTS</sequence>
<feature type="domain" description="GH18" evidence="7">
    <location>
        <begin position="383"/>
        <end position="840"/>
    </location>
</feature>
<dbReference type="SUPFAM" id="SSF54556">
    <property type="entry name" value="Chitinase insertion domain"/>
    <property type="match status" value="1"/>
</dbReference>
<evidence type="ECO:0000313" key="9">
    <source>
        <dbReference type="Proteomes" id="UP000184388"/>
    </source>
</evidence>
<keyword evidence="2" id="KW-0624">Polysaccharide degradation</keyword>
<keyword evidence="1 5" id="KW-0378">Hydrolase</keyword>
<dbReference type="InterPro" id="IPR003610">
    <property type="entry name" value="CBM5/12"/>
</dbReference>
<dbReference type="Gene3D" id="3.40.420.10">
    <property type="entry name" value="Ricin (A subunit), domain 1"/>
    <property type="match status" value="1"/>
</dbReference>
<dbReference type="Pfam" id="PF00704">
    <property type="entry name" value="Glyco_hydro_18"/>
    <property type="match status" value="1"/>
</dbReference>
<dbReference type="InterPro" id="IPR036573">
    <property type="entry name" value="CBM_sf_5/12"/>
</dbReference>
<dbReference type="GO" id="GO:0030246">
    <property type="term" value="F:carbohydrate binding"/>
    <property type="evidence" value="ECO:0007669"/>
    <property type="project" value="InterPro"/>
</dbReference>
<keyword evidence="2" id="KW-0146">Chitin degradation</keyword>
<feature type="region of interest" description="Disordered" evidence="6">
    <location>
        <begin position="316"/>
        <end position="357"/>
    </location>
</feature>
<dbReference type="InterPro" id="IPR016138">
    <property type="entry name" value="Ribosome_inactivat_prot_sub1"/>
</dbReference>
<feature type="region of interest" description="Disordered" evidence="6">
    <location>
        <begin position="667"/>
        <end position="693"/>
    </location>
</feature>
<dbReference type="Proteomes" id="UP000184388">
    <property type="component" value="Unassembled WGS sequence"/>
</dbReference>
<evidence type="ECO:0000256" key="1">
    <source>
        <dbReference type="ARBA" id="ARBA00022801"/>
    </source>
</evidence>
<dbReference type="InterPro" id="IPR011583">
    <property type="entry name" value="Chitinase_II/V-like_cat"/>
</dbReference>
<dbReference type="SUPFAM" id="SSF51445">
    <property type="entry name" value="(Trans)glycosidases"/>
    <property type="match status" value="1"/>
</dbReference>
<gene>
    <name evidence="8" type="ORF">SAMN05216268_106363</name>
</gene>
<dbReference type="AlphaFoldDB" id="A0A9X8MU84"/>
<dbReference type="SUPFAM" id="SSF56371">
    <property type="entry name" value="Ribosome inactivating proteins (RIP)"/>
    <property type="match status" value="1"/>
</dbReference>
<accession>A0A9X8MU84</accession>
<dbReference type="GO" id="GO:0030598">
    <property type="term" value="F:rRNA N-glycosylase activity"/>
    <property type="evidence" value="ECO:0007669"/>
    <property type="project" value="InterPro"/>
</dbReference>
<dbReference type="GO" id="GO:0006032">
    <property type="term" value="P:chitin catabolic process"/>
    <property type="evidence" value="ECO:0007669"/>
    <property type="project" value="UniProtKB-KW"/>
</dbReference>
<proteinExistence type="predicted"/>
<keyword evidence="3" id="KW-0119">Carbohydrate metabolism</keyword>
<dbReference type="Gene3D" id="3.20.20.80">
    <property type="entry name" value="Glycosidases"/>
    <property type="match status" value="1"/>
</dbReference>
<reference evidence="9" key="1">
    <citation type="submission" date="2016-11" db="EMBL/GenBank/DDBJ databases">
        <authorList>
            <person name="Jaros S."/>
            <person name="Januszkiewicz K."/>
            <person name="Wedrychowicz H."/>
        </authorList>
    </citation>
    <scope>NUCLEOTIDE SEQUENCE [LARGE SCALE GENOMIC DNA]</scope>
    <source>
        <strain evidence="9">CGMCC 4.3555</strain>
    </source>
</reference>
<dbReference type="GO" id="GO:0005975">
    <property type="term" value="P:carbohydrate metabolic process"/>
    <property type="evidence" value="ECO:0007669"/>
    <property type="project" value="InterPro"/>
</dbReference>
<dbReference type="GO" id="GO:0017148">
    <property type="term" value="P:negative regulation of translation"/>
    <property type="evidence" value="ECO:0007669"/>
    <property type="project" value="InterPro"/>
</dbReference>
<evidence type="ECO:0000256" key="4">
    <source>
        <dbReference type="ARBA" id="ARBA00023295"/>
    </source>
</evidence>
<dbReference type="PANTHER" id="PTHR11177">
    <property type="entry name" value="CHITINASE"/>
    <property type="match status" value="1"/>
</dbReference>
<dbReference type="SUPFAM" id="SSF51055">
    <property type="entry name" value="Carbohydrate binding domain"/>
    <property type="match status" value="1"/>
</dbReference>
<evidence type="ECO:0000256" key="3">
    <source>
        <dbReference type="ARBA" id="ARBA00023277"/>
    </source>
</evidence>
<dbReference type="InterPro" id="IPR017853">
    <property type="entry name" value="GH"/>
</dbReference>
<feature type="region of interest" description="Disordered" evidence="6">
    <location>
        <begin position="1046"/>
        <end position="1069"/>
    </location>
</feature>
<dbReference type="Gene3D" id="3.10.50.10">
    <property type="match status" value="1"/>
</dbReference>
<name>A0A9X8MU84_9ACTN</name>
<dbReference type="InterPro" id="IPR001574">
    <property type="entry name" value="Ribosome_inactivat_prot"/>
</dbReference>
<evidence type="ECO:0000256" key="5">
    <source>
        <dbReference type="RuleBase" id="RU000489"/>
    </source>
</evidence>
<dbReference type="InterPro" id="IPR001223">
    <property type="entry name" value="Glyco_hydro18_cat"/>
</dbReference>
<dbReference type="PROSITE" id="PS01095">
    <property type="entry name" value="GH18_1"/>
    <property type="match status" value="1"/>
</dbReference>
<dbReference type="SMART" id="SM00636">
    <property type="entry name" value="Glyco_18"/>
    <property type="match status" value="1"/>
</dbReference>
<dbReference type="SMART" id="SM00495">
    <property type="entry name" value="ChtBD3"/>
    <property type="match status" value="1"/>
</dbReference>
<dbReference type="InterPro" id="IPR036041">
    <property type="entry name" value="Ribosome-inact_prot_sf"/>
</dbReference>
<dbReference type="PROSITE" id="PS51910">
    <property type="entry name" value="GH18_2"/>
    <property type="match status" value="1"/>
</dbReference>
<dbReference type="GO" id="GO:0008061">
    <property type="term" value="F:chitin binding"/>
    <property type="evidence" value="ECO:0007669"/>
    <property type="project" value="InterPro"/>
</dbReference>
<dbReference type="InterPro" id="IPR009470">
    <property type="entry name" value="Chi_C"/>
</dbReference>
<dbReference type="InterPro" id="IPR050314">
    <property type="entry name" value="Glycosyl_Hydrlase_18"/>
</dbReference>
<dbReference type="EMBL" id="FRBK01000006">
    <property type="protein sequence ID" value="SHL83585.1"/>
    <property type="molecule type" value="Genomic_DNA"/>
</dbReference>
<dbReference type="InterPro" id="IPR029070">
    <property type="entry name" value="Chitinase_insertion_sf"/>
</dbReference>
<keyword evidence="4 5" id="KW-0326">Glycosidase</keyword>
<protein>
    <submittedName>
        <fullName evidence="8">Chitinase</fullName>
    </submittedName>
</protein>
<evidence type="ECO:0000256" key="2">
    <source>
        <dbReference type="ARBA" id="ARBA00023024"/>
    </source>
</evidence>
<comment type="caution">
    <text evidence="8">The sequence shown here is derived from an EMBL/GenBank/DDBJ whole genome shotgun (WGS) entry which is preliminary data.</text>
</comment>
<dbReference type="GO" id="GO:0004553">
    <property type="term" value="F:hydrolase activity, hydrolyzing O-glycosyl compounds"/>
    <property type="evidence" value="ECO:0007669"/>
    <property type="project" value="InterPro"/>
</dbReference>
<evidence type="ECO:0000256" key="6">
    <source>
        <dbReference type="SAM" id="MobiDB-lite"/>
    </source>
</evidence>
<dbReference type="PANTHER" id="PTHR11177:SF308">
    <property type="entry name" value="CHITINASE A"/>
    <property type="match status" value="1"/>
</dbReference>
<dbReference type="InterPro" id="IPR001579">
    <property type="entry name" value="Glyco_hydro_18_chit_AS"/>
</dbReference>
<dbReference type="GO" id="GO:0005576">
    <property type="term" value="C:extracellular region"/>
    <property type="evidence" value="ECO:0007669"/>
    <property type="project" value="InterPro"/>
</dbReference>
<evidence type="ECO:0000313" key="8">
    <source>
        <dbReference type="EMBL" id="SHL83585.1"/>
    </source>
</evidence>
<dbReference type="Pfam" id="PF06483">
    <property type="entry name" value="ChiC"/>
    <property type="match status" value="1"/>
</dbReference>
<organism evidence="8 9">
    <name type="scientific">Streptomyces yunnanensis</name>
    <dbReference type="NCBI Taxonomy" id="156453"/>
    <lineage>
        <taxon>Bacteria</taxon>
        <taxon>Bacillati</taxon>
        <taxon>Actinomycetota</taxon>
        <taxon>Actinomycetes</taxon>
        <taxon>Kitasatosporales</taxon>
        <taxon>Streptomycetaceae</taxon>
        <taxon>Streptomyces</taxon>
    </lineage>
</organism>
<dbReference type="CDD" id="cd12215">
    <property type="entry name" value="ChiC_BD"/>
    <property type="match status" value="1"/>
</dbReference>
<evidence type="ECO:0000259" key="7">
    <source>
        <dbReference type="PROSITE" id="PS51910"/>
    </source>
</evidence>
<dbReference type="Pfam" id="PF00161">
    <property type="entry name" value="RIP"/>
    <property type="match status" value="1"/>
</dbReference>